<evidence type="ECO:0000256" key="2">
    <source>
        <dbReference type="ARBA" id="ARBA00022723"/>
    </source>
</evidence>
<name>A0A815V4I6_ADIRI</name>
<dbReference type="InterPro" id="IPR027806">
    <property type="entry name" value="HARBI1_dom"/>
</dbReference>
<sequence>MELTSTFKSLRTIAFRRKSFNTHKKRSLLKPMITVSATGCIVACVGPFLSDFSNNDASIIKNVFLENMDKILEWIEENDIVVVDRGFRDAIGVMQSLGLDVVMPPFLDNRRQFTTQESNESRCITKIRWIVEGVNRRIKEFQKNRIERLLNENNLMRRPSAWETIDHTDIIDDFPTLSEEDIGDIILKRAPSYTAEKAGTNDLTATVPYSIQMCRSFPNLIRASTQSTQSQRRSYYPTIQLSSDEILGWWCDCPVGSRVLGCCSHVLPVIWFLCHRRWQSNSRRRTSTDLMSFFTDSVPISDFYDSSDDESATTDRYSLA</sequence>
<dbReference type="GO" id="GO:0046872">
    <property type="term" value="F:metal ion binding"/>
    <property type="evidence" value="ECO:0007669"/>
    <property type="project" value="UniProtKB-KW"/>
</dbReference>
<proteinExistence type="predicted"/>
<gene>
    <name evidence="4" type="ORF">EDS130_LOCUS44151</name>
</gene>
<organism evidence="4 5">
    <name type="scientific">Adineta ricciae</name>
    <name type="common">Rotifer</name>
    <dbReference type="NCBI Taxonomy" id="249248"/>
    <lineage>
        <taxon>Eukaryota</taxon>
        <taxon>Metazoa</taxon>
        <taxon>Spiralia</taxon>
        <taxon>Gnathifera</taxon>
        <taxon>Rotifera</taxon>
        <taxon>Eurotatoria</taxon>
        <taxon>Bdelloidea</taxon>
        <taxon>Adinetida</taxon>
        <taxon>Adinetidae</taxon>
        <taxon>Adineta</taxon>
    </lineage>
</organism>
<evidence type="ECO:0000256" key="1">
    <source>
        <dbReference type="ARBA" id="ARBA00001968"/>
    </source>
</evidence>
<accession>A0A815V4I6</accession>
<evidence type="ECO:0000259" key="3">
    <source>
        <dbReference type="Pfam" id="PF13359"/>
    </source>
</evidence>
<reference evidence="4" key="1">
    <citation type="submission" date="2021-02" db="EMBL/GenBank/DDBJ databases">
        <authorList>
            <person name="Nowell W R."/>
        </authorList>
    </citation>
    <scope>NUCLEOTIDE SEQUENCE</scope>
</reference>
<comment type="cofactor">
    <cofactor evidence="1">
        <name>a divalent metal cation</name>
        <dbReference type="ChEBI" id="CHEBI:60240"/>
    </cofactor>
</comment>
<evidence type="ECO:0000313" key="4">
    <source>
        <dbReference type="EMBL" id="CAF1525206.1"/>
    </source>
</evidence>
<keyword evidence="2" id="KW-0479">Metal-binding</keyword>
<dbReference type="Proteomes" id="UP000663852">
    <property type="component" value="Unassembled WGS sequence"/>
</dbReference>
<dbReference type="Pfam" id="PF13359">
    <property type="entry name" value="DDE_Tnp_4"/>
    <property type="match status" value="1"/>
</dbReference>
<dbReference type="AlphaFoldDB" id="A0A815V4I6"/>
<dbReference type="OrthoDB" id="10019045at2759"/>
<evidence type="ECO:0000313" key="5">
    <source>
        <dbReference type="Proteomes" id="UP000663852"/>
    </source>
</evidence>
<feature type="domain" description="DDE Tnp4" evidence="3">
    <location>
        <begin position="15"/>
        <end position="142"/>
    </location>
</feature>
<protein>
    <recommendedName>
        <fullName evidence="3">DDE Tnp4 domain-containing protein</fullName>
    </recommendedName>
</protein>
<comment type="caution">
    <text evidence="4">The sequence shown here is derived from an EMBL/GenBank/DDBJ whole genome shotgun (WGS) entry which is preliminary data.</text>
</comment>
<dbReference type="EMBL" id="CAJNOJ010000812">
    <property type="protein sequence ID" value="CAF1525206.1"/>
    <property type="molecule type" value="Genomic_DNA"/>
</dbReference>